<proteinExistence type="predicted"/>
<reference evidence="1" key="1">
    <citation type="journal article" date="2014" name="Front. Microbiol.">
        <title>High frequency of phylogenetically diverse reductive dehalogenase-homologous genes in deep subseafloor sedimentary metagenomes.</title>
        <authorList>
            <person name="Kawai M."/>
            <person name="Futagami T."/>
            <person name="Toyoda A."/>
            <person name="Takaki Y."/>
            <person name="Nishi S."/>
            <person name="Hori S."/>
            <person name="Arai W."/>
            <person name="Tsubouchi T."/>
            <person name="Morono Y."/>
            <person name="Uchiyama I."/>
            <person name="Ito T."/>
            <person name="Fujiyama A."/>
            <person name="Inagaki F."/>
            <person name="Takami H."/>
        </authorList>
    </citation>
    <scope>NUCLEOTIDE SEQUENCE</scope>
    <source>
        <strain evidence="1">Expedition CK06-06</strain>
    </source>
</reference>
<dbReference type="EMBL" id="BARV01009773">
    <property type="protein sequence ID" value="GAI03946.1"/>
    <property type="molecule type" value="Genomic_DNA"/>
</dbReference>
<dbReference type="AlphaFoldDB" id="X1LDM2"/>
<evidence type="ECO:0000313" key="1">
    <source>
        <dbReference type="EMBL" id="GAI03946.1"/>
    </source>
</evidence>
<organism evidence="1">
    <name type="scientific">marine sediment metagenome</name>
    <dbReference type="NCBI Taxonomy" id="412755"/>
    <lineage>
        <taxon>unclassified sequences</taxon>
        <taxon>metagenomes</taxon>
        <taxon>ecological metagenomes</taxon>
    </lineage>
</organism>
<protein>
    <submittedName>
        <fullName evidence="1">Uncharacterized protein</fullName>
    </submittedName>
</protein>
<sequence length="37" mass="4017">FLLGIGFLYAMTGTLDIFHIAEKLPAAFDSSAQMVQV</sequence>
<feature type="non-terminal residue" evidence="1">
    <location>
        <position position="1"/>
    </location>
</feature>
<comment type="caution">
    <text evidence="1">The sequence shown here is derived from an EMBL/GenBank/DDBJ whole genome shotgun (WGS) entry which is preliminary data.</text>
</comment>
<gene>
    <name evidence="1" type="ORF">S06H3_19149</name>
</gene>
<accession>X1LDM2</accession>
<name>X1LDM2_9ZZZZ</name>